<proteinExistence type="inferred from homology"/>
<dbReference type="CDD" id="cd00610">
    <property type="entry name" value="OAT_like"/>
    <property type="match status" value="1"/>
</dbReference>
<dbReference type="InterPro" id="IPR005814">
    <property type="entry name" value="Aminotrans_3"/>
</dbReference>
<dbReference type="PANTHER" id="PTHR45688">
    <property type="match status" value="1"/>
</dbReference>
<organism evidence="4 5">
    <name type="scientific">Brassica napus</name>
    <name type="common">Rape</name>
    <dbReference type="NCBI Taxonomy" id="3708"/>
    <lineage>
        <taxon>Eukaryota</taxon>
        <taxon>Viridiplantae</taxon>
        <taxon>Streptophyta</taxon>
        <taxon>Embryophyta</taxon>
        <taxon>Tracheophyta</taxon>
        <taxon>Spermatophyta</taxon>
        <taxon>Magnoliopsida</taxon>
        <taxon>eudicotyledons</taxon>
        <taxon>Gunneridae</taxon>
        <taxon>Pentapetalae</taxon>
        <taxon>rosids</taxon>
        <taxon>malvids</taxon>
        <taxon>Brassicales</taxon>
        <taxon>Brassicaceae</taxon>
        <taxon>Brassiceae</taxon>
        <taxon>Brassica</taxon>
    </lineage>
</organism>
<dbReference type="PANTHER" id="PTHR45688:SF13">
    <property type="entry name" value="ALANINE--GLYOXYLATE AMINOTRANSFERASE 2-LIKE"/>
    <property type="match status" value="1"/>
</dbReference>
<dbReference type="Gene3D" id="3.40.640.10">
    <property type="entry name" value="Type I PLP-dependent aspartate aminotransferase-like (Major domain)"/>
    <property type="match status" value="1"/>
</dbReference>
<dbReference type="InterPro" id="IPR015422">
    <property type="entry name" value="PyrdxlP-dep_Trfase_small"/>
</dbReference>
<dbReference type="PROSITE" id="PS00600">
    <property type="entry name" value="AA_TRANSFER_CLASS_3"/>
    <property type="match status" value="1"/>
</dbReference>
<comment type="similarity">
    <text evidence="1">Belongs to the class-III pyridoxal-phosphate-dependent aminotransferase family.</text>
</comment>
<dbReference type="Gene3D" id="3.90.1150.10">
    <property type="entry name" value="Aspartate Aminotransferase, domain 1"/>
    <property type="match status" value="1"/>
</dbReference>
<dbReference type="InterPro" id="IPR015421">
    <property type="entry name" value="PyrdxlP-dep_Trfase_major"/>
</dbReference>
<gene>
    <name evidence="4" type="ORF">HID58_009975</name>
</gene>
<dbReference type="EMBL" id="JAGKQM010000003">
    <property type="protein sequence ID" value="KAH0932858.1"/>
    <property type="molecule type" value="Genomic_DNA"/>
</dbReference>
<keyword evidence="2" id="KW-0663">Pyridoxal phosphate</keyword>
<evidence type="ECO:0000313" key="4">
    <source>
        <dbReference type="EMBL" id="KAH0932858.1"/>
    </source>
</evidence>
<dbReference type="Proteomes" id="UP000824890">
    <property type="component" value="Unassembled WGS sequence"/>
</dbReference>
<name>A0ABQ8DW04_BRANA</name>
<feature type="region of interest" description="Disordered" evidence="3">
    <location>
        <begin position="644"/>
        <end position="663"/>
    </location>
</feature>
<dbReference type="InterPro" id="IPR015424">
    <property type="entry name" value="PyrdxlP-dep_Trfase"/>
</dbReference>
<dbReference type="Pfam" id="PF00202">
    <property type="entry name" value="Aminotran_3"/>
    <property type="match status" value="1"/>
</dbReference>
<evidence type="ECO:0000256" key="3">
    <source>
        <dbReference type="SAM" id="MobiDB-lite"/>
    </source>
</evidence>
<keyword evidence="5" id="KW-1185">Reference proteome</keyword>
<sequence length="732" mass="79936">MKNGPACQIKFRNYIHLRHVSIDPMASSLVIKSLYITTIISLSSHHHCNHRSSLCRKTERDNENDAEIHGEKIAPERFRFPLAAMHLIDTASVKDTDEFLARLPPFDYTPPPYSGPSADEVLNKRKEFLSPSMPLLFRKPLNIVDGKMQYLFDESGRRYLDAFAGIAVVNCGHCHPDVVEPVINQIKRLQHPTVMYLNHAIADFSEALASKLPGDLKVVFFTNSGTEANELALMMAKLYTGCQDIVSIRNGYHGNAAGTMGATGHSLWKFNVVQTGTHHALNPDPYRGVFGSDGEKYARDVQDLIQYGTTGHIAGFICEAIQGVGGIVELAPGYMSAAYDIVKKAGGLFIADEVQSGFARTGNFWGFEAHNVVPDIVTMAKGIGNGFPLGAVVTTPEIAGVLTRRCYFNTFGGNAVATTAGLAVLNVIEKEKLQENASMVGSYLKGKLNQLKEKHEIIGDVRGRGLMLGVELVSDRKLKTPATAETLHIMDQMKELGVLVGKGGYFGNVFRITPPLCFTKEDADYLVEAMDYSISKIQHLVASQSLCVFNTFMNFQGCVVPKEDLDVYDNHADMSSDDVNHTVSVKVQTTCASSALEDEELMMESVSSSNIMFQSKDSLSLSVQSLTLEVAEPSSEVARHALINGDNDGNKVDPIGSSRSGPPFDVRNSIIPSETLSCSTCPQVLFDSQSEHVPLADNDVETNSEDNLDDETDCITVTNAVDGVDSRSKLNF</sequence>
<comment type="caution">
    <text evidence="4">The sequence shown here is derived from an EMBL/GenBank/DDBJ whole genome shotgun (WGS) entry which is preliminary data.</text>
</comment>
<dbReference type="InterPro" id="IPR049704">
    <property type="entry name" value="Aminotrans_3_PPA_site"/>
</dbReference>
<reference evidence="4 5" key="1">
    <citation type="submission" date="2021-05" db="EMBL/GenBank/DDBJ databases">
        <title>Genome Assembly of Synthetic Allotetraploid Brassica napus Reveals Homoeologous Exchanges between Subgenomes.</title>
        <authorList>
            <person name="Davis J.T."/>
        </authorList>
    </citation>
    <scope>NUCLEOTIDE SEQUENCE [LARGE SCALE GENOMIC DNA]</scope>
    <source>
        <strain evidence="5">cv. Da-Ae</strain>
        <tissue evidence="4">Seedling</tissue>
    </source>
</reference>
<dbReference type="SUPFAM" id="SSF53383">
    <property type="entry name" value="PLP-dependent transferases"/>
    <property type="match status" value="1"/>
</dbReference>
<evidence type="ECO:0000256" key="1">
    <source>
        <dbReference type="ARBA" id="ARBA00008954"/>
    </source>
</evidence>
<evidence type="ECO:0000256" key="2">
    <source>
        <dbReference type="ARBA" id="ARBA00022898"/>
    </source>
</evidence>
<accession>A0ABQ8DW04</accession>
<protein>
    <submittedName>
        <fullName evidence="4">Uncharacterized protein</fullName>
    </submittedName>
</protein>
<evidence type="ECO:0000313" key="5">
    <source>
        <dbReference type="Proteomes" id="UP000824890"/>
    </source>
</evidence>